<keyword evidence="1" id="KW-0812">Transmembrane</keyword>
<dbReference type="GeneID" id="97459894"/>
<organism evidence="3 4">
    <name type="scientific">Lactobacillus mulieris</name>
    <dbReference type="NCBI Taxonomy" id="2508708"/>
    <lineage>
        <taxon>Bacteria</taxon>
        <taxon>Bacillati</taxon>
        <taxon>Bacillota</taxon>
        <taxon>Bacilli</taxon>
        <taxon>Lactobacillales</taxon>
        <taxon>Lactobacillaceae</taxon>
        <taxon>Lactobacillus</taxon>
    </lineage>
</organism>
<dbReference type="GO" id="GO:0016787">
    <property type="term" value="F:hydrolase activity"/>
    <property type="evidence" value="ECO:0007669"/>
    <property type="project" value="UniProtKB-KW"/>
</dbReference>
<protein>
    <submittedName>
        <fullName evidence="3">Alpha/beta hydrolase</fullName>
    </submittedName>
</protein>
<dbReference type="PANTHER" id="PTHR43358">
    <property type="entry name" value="ALPHA/BETA-HYDROLASE"/>
    <property type="match status" value="1"/>
</dbReference>
<sequence length="318" mass="35972">MMEKNAKKSKRLKWLGGIFAFIVLAFLGAGMYFYNVAVVPGHKTFLSSSKPLTKSDPLYQEKLWYKKATKKHLYMMSSDNKLRLDANYIKNGNSQKTVIILHGYMNNKDGMGEYAALFHSLGYNVLLPDARGHGQSQGNYVGYGWMEKDDVKKWTQKLLKDNPKQEIVIFGVSMGGATTMMTSGLKLPSQVKAFIEDCGYTNAKNEIEHEAQALYNMPTFPRFPLVEVLSGITRLRAGYFLGDADSIKMLKKNTKPMMFIHGAKDNFVPTEMVYKNYRASNGPKQLWVVPGASHAKSFATHPQEYKAKIKAFLNKYIK</sequence>
<keyword evidence="3" id="KW-0378">Hydrolase</keyword>
<dbReference type="InterPro" id="IPR052920">
    <property type="entry name" value="DNA-binding_regulatory"/>
</dbReference>
<dbReference type="InterPro" id="IPR029058">
    <property type="entry name" value="AB_hydrolase_fold"/>
</dbReference>
<name>A0AAP3GX04_9LACO</name>
<keyword evidence="1" id="KW-0472">Membrane</keyword>
<reference evidence="3" key="1">
    <citation type="submission" date="2022-01" db="EMBL/GenBank/DDBJ databases">
        <title>VMRC isolate genome collection.</title>
        <authorList>
            <person name="France M."/>
            <person name="Rutt L."/>
            <person name="Humphrys M."/>
            <person name="Ravel J."/>
        </authorList>
    </citation>
    <scope>NUCLEOTIDE SEQUENCE</scope>
    <source>
        <strain evidence="3">C0127B5</strain>
    </source>
</reference>
<dbReference type="RefSeq" id="WP_006587063.1">
    <property type="nucleotide sequence ID" value="NZ_CP160088.1"/>
</dbReference>
<evidence type="ECO:0000313" key="4">
    <source>
        <dbReference type="Proteomes" id="UP001213015"/>
    </source>
</evidence>
<gene>
    <name evidence="3" type="ORF">L2422_05235</name>
</gene>
<evidence type="ECO:0000313" key="3">
    <source>
        <dbReference type="EMBL" id="MCZ3844922.1"/>
    </source>
</evidence>
<dbReference type="SUPFAM" id="SSF53474">
    <property type="entry name" value="alpha/beta-Hydrolases"/>
    <property type="match status" value="1"/>
</dbReference>
<dbReference type="Pfam" id="PF12146">
    <property type="entry name" value="Hydrolase_4"/>
    <property type="match status" value="1"/>
</dbReference>
<proteinExistence type="predicted"/>
<evidence type="ECO:0000256" key="1">
    <source>
        <dbReference type="SAM" id="Phobius"/>
    </source>
</evidence>
<feature type="domain" description="Serine aminopeptidase S33" evidence="2">
    <location>
        <begin position="93"/>
        <end position="195"/>
    </location>
</feature>
<accession>A0AAP3GX04</accession>
<dbReference type="AlphaFoldDB" id="A0AAP3GX04"/>
<keyword evidence="1" id="KW-1133">Transmembrane helix</keyword>
<dbReference type="Proteomes" id="UP001213015">
    <property type="component" value="Unassembled WGS sequence"/>
</dbReference>
<comment type="caution">
    <text evidence="3">The sequence shown here is derived from an EMBL/GenBank/DDBJ whole genome shotgun (WGS) entry which is preliminary data.</text>
</comment>
<feature type="transmembrane region" description="Helical" evidence="1">
    <location>
        <begin position="12"/>
        <end position="34"/>
    </location>
</feature>
<dbReference type="InterPro" id="IPR022742">
    <property type="entry name" value="Hydrolase_4"/>
</dbReference>
<dbReference type="Gene3D" id="3.40.50.1820">
    <property type="entry name" value="alpha/beta hydrolase"/>
    <property type="match status" value="1"/>
</dbReference>
<dbReference type="PANTHER" id="PTHR43358:SF4">
    <property type="entry name" value="ALPHA_BETA HYDROLASE FOLD-1 DOMAIN-CONTAINING PROTEIN"/>
    <property type="match status" value="1"/>
</dbReference>
<evidence type="ECO:0000259" key="2">
    <source>
        <dbReference type="Pfam" id="PF12146"/>
    </source>
</evidence>
<dbReference type="EMBL" id="JAKHLF010000007">
    <property type="protein sequence ID" value="MCZ3844922.1"/>
    <property type="molecule type" value="Genomic_DNA"/>
</dbReference>